<keyword evidence="3" id="KW-1185">Reference proteome</keyword>
<proteinExistence type="predicted"/>
<evidence type="ECO:0008006" key="4">
    <source>
        <dbReference type="Google" id="ProtNLM"/>
    </source>
</evidence>
<comment type="caution">
    <text evidence="2">The sequence shown here is derived from an EMBL/GenBank/DDBJ whole genome shotgun (WGS) entry which is preliminary data.</text>
</comment>
<feature type="chain" id="PRO_5046741607" description="DUF1566 domain-containing protein" evidence="1">
    <location>
        <begin position="24"/>
        <end position="222"/>
    </location>
</feature>
<dbReference type="EMBL" id="JAMXLY010000041">
    <property type="protein sequence ID" value="MCO6026166.1"/>
    <property type="molecule type" value="Genomic_DNA"/>
</dbReference>
<dbReference type="RefSeq" id="WP_252761521.1">
    <property type="nucleotide sequence ID" value="NZ_JAMXLY010000041.1"/>
</dbReference>
<protein>
    <recommendedName>
        <fullName evidence="4">DUF1566 domain-containing protein</fullName>
    </recommendedName>
</protein>
<sequence>MKQVKKILFKMNSTIMLPLLALAISILTSCENHDEAFDSSLRIGNIYLSDDRVVSPEGYDPETDDAVGVIFAVHGDTALVVARQEMGSYIYSDSLGTIGNVINDAVTMCGQENTAAILASDFARHFPALETLDGYSSKITGWVLPSAGDLKALSTCLDLVKRSMTLIGGDGFSRRQYFSTSQDGSSGATGQEYYYTVSLNSGYVTSTYKKSKSRVRLILNIR</sequence>
<evidence type="ECO:0000313" key="3">
    <source>
        <dbReference type="Proteomes" id="UP001204015"/>
    </source>
</evidence>
<evidence type="ECO:0000256" key="1">
    <source>
        <dbReference type="SAM" id="SignalP"/>
    </source>
</evidence>
<feature type="signal peptide" evidence="1">
    <location>
        <begin position="1"/>
        <end position="23"/>
    </location>
</feature>
<keyword evidence="1" id="KW-0732">Signal</keyword>
<accession>A0ABT1BYK4</accession>
<gene>
    <name evidence="2" type="ORF">NG821_09995</name>
</gene>
<organism evidence="2 3">
    <name type="scientific">Segatella cerevisiae</name>
    <dbReference type="NCBI Taxonomy" id="2053716"/>
    <lineage>
        <taxon>Bacteria</taxon>
        <taxon>Pseudomonadati</taxon>
        <taxon>Bacteroidota</taxon>
        <taxon>Bacteroidia</taxon>
        <taxon>Bacteroidales</taxon>
        <taxon>Prevotellaceae</taxon>
        <taxon>Segatella</taxon>
    </lineage>
</organism>
<dbReference type="PROSITE" id="PS51257">
    <property type="entry name" value="PROKAR_LIPOPROTEIN"/>
    <property type="match status" value="1"/>
</dbReference>
<evidence type="ECO:0000313" key="2">
    <source>
        <dbReference type="EMBL" id="MCO6026166.1"/>
    </source>
</evidence>
<reference evidence="2 3" key="1">
    <citation type="submission" date="2022-06" db="EMBL/GenBank/DDBJ databases">
        <title>A taxonomic note on the genus Prevotella: Description of four novel genera and emended description of the genera Hallella and Xylanibacter.</title>
        <authorList>
            <person name="Hitch T.C.A."/>
        </authorList>
    </citation>
    <scope>NUCLEOTIDE SEQUENCE [LARGE SCALE GENOMIC DNA]</scope>
    <source>
        <strain evidence="2 3">DSM 100619</strain>
    </source>
</reference>
<name>A0ABT1BYK4_9BACT</name>
<dbReference type="Proteomes" id="UP001204015">
    <property type="component" value="Unassembled WGS sequence"/>
</dbReference>